<dbReference type="InterPro" id="IPR016024">
    <property type="entry name" value="ARM-type_fold"/>
</dbReference>
<proteinExistence type="predicted"/>
<dbReference type="OrthoDB" id="422637at2759"/>
<dbReference type="InParanoid" id="A0A2G5CUP8"/>
<dbReference type="AlphaFoldDB" id="A0A2G5CUP8"/>
<gene>
    <name evidence="3" type="ORF">AQUCO_03700336v1</name>
</gene>
<dbReference type="SUPFAM" id="SSF48371">
    <property type="entry name" value="ARM repeat"/>
    <property type="match status" value="1"/>
</dbReference>
<accession>A0A2G5CUP8</accession>
<dbReference type="Pfam" id="PF13251">
    <property type="entry name" value="DUF4042"/>
    <property type="match status" value="1"/>
</dbReference>
<dbReference type="InterPro" id="IPR011989">
    <property type="entry name" value="ARM-like"/>
</dbReference>
<dbReference type="Gene3D" id="1.25.10.10">
    <property type="entry name" value="Leucine-rich Repeat Variant"/>
    <property type="match status" value="2"/>
</dbReference>
<feature type="compositionally biased region" description="Basic and acidic residues" evidence="1">
    <location>
        <begin position="398"/>
        <end position="409"/>
    </location>
</feature>
<dbReference type="PANTHER" id="PTHR13366:SF0">
    <property type="entry name" value="HEAT REPEAT-CONTAINING PROTEIN 6"/>
    <property type="match status" value="1"/>
</dbReference>
<dbReference type="PANTHER" id="PTHR13366">
    <property type="entry name" value="MALARIA ANTIGEN-RELATED"/>
    <property type="match status" value="1"/>
</dbReference>
<dbReference type="EMBL" id="KZ305054">
    <property type="protein sequence ID" value="PIA35014.1"/>
    <property type="molecule type" value="Genomic_DNA"/>
</dbReference>
<evidence type="ECO:0000259" key="2">
    <source>
        <dbReference type="Pfam" id="PF13251"/>
    </source>
</evidence>
<feature type="domain" description="DUF4042" evidence="2">
    <location>
        <begin position="418"/>
        <end position="602"/>
    </location>
</feature>
<dbReference type="FunCoup" id="A0A2G5CUP8">
    <property type="interactions" value="2791"/>
</dbReference>
<organism evidence="3 4">
    <name type="scientific">Aquilegia coerulea</name>
    <name type="common">Rocky mountain columbine</name>
    <dbReference type="NCBI Taxonomy" id="218851"/>
    <lineage>
        <taxon>Eukaryota</taxon>
        <taxon>Viridiplantae</taxon>
        <taxon>Streptophyta</taxon>
        <taxon>Embryophyta</taxon>
        <taxon>Tracheophyta</taxon>
        <taxon>Spermatophyta</taxon>
        <taxon>Magnoliopsida</taxon>
        <taxon>Ranunculales</taxon>
        <taxon>Ranunculaceae</taxon>
        <taxon>Thalictroideae</taxon>
        <taxon>Aquilegia</taxon>
    </lineage>
</organism>
<dbReference type="InterPro" id="IPR052107">
    <property type="entry name" value="HEAT6"/>
</dbReference>
<feature type="region of interest" description="Disordered" evidence="1">
    <location>
        <begin position="346"/>
        <end position="385"/>
    </location>
</feature>
<sequence length="1207" mass="132466">MAMMDEAAAAANVVRLWRTAFLSLRDETTTSNSSRRPITIMSETELLIQSHLLHKLIFSQFNLLLTAAPKLSPHEVTSDVILLVELANSVANATTTTATSADTFLHTCRLIHDVSCCVCLQFNSASWALILDFLQSLFTCLSPSPINIINNQLLLPTTSTTTTADTPLFHILHLLRNMVNQYGTKCLVPENTHLLTLLLHIVAFTNSHLLPSPYSSPNAVAHKLHGNNLWEYQILSFTMISDTLSRLGGSSFSPQMWQSTLELLRKVTDSLVSNSFLVEDTVMSRFYTSLLHCLHLVLSDPKGSLSEHVAGFVAALRMFFAYGVTIRSPIAFSDATHKQKKFNHLNRELAESPGPERGAYRPPHLRKREGKSMPSLKATRSQTSVDNESYALGFSSSDSEHSDSDGFGKDMDNLHSSKTRLAAIICIQDLCLADPKAVTAHLTMLLPTNDVLQPRKHEATLMTCLLFDPALKTRMASASALAAMLSGPSSVFLQVAEYKESTKCGSFTALSSSLGQTLMQLHSGILYLVQREVHNGLLASLFKVLILLISATPYARMPEELLPEVISALRLRMINGFPSRTDQSGLMAMLLNCLGAAFSTSPPSLQVQESLQEEISTDLLGVPGKQSLLALIFQYSERATNPTISFEALQVVRAVSHNYPKIMAACWLQVSTLTYGLLRATTAGVSNFESSTRPLKGNVENSVALLGERCIMAAAKVLDECLRAISGFKGTEDVLDDRSLDTPFTSDCTKTKRISSAPSYGLEIDGPESSKRTHTQEFSGSQQWCEAIEKHLPLVMFHSSAMVRAASVTCFAGITSSVFFSLTKENQDFILSSSINAALNDEAPSVRSAACRAIGVISCFPQISRRAEILEKFIHAIETNTRDPLVSVRITASWALANICDLLRHRASDFDLDMCSTDSKTYSRSIALLAESALRLSKDGDKIKSNAVRALGNLSRFVRFTSISTSQYEGILGGPSLKDVLGDPHWLGRMVQAFVSCVTTGNVKVRWNVCHALSNLFLNETLKLEDMAWAPSVFSILLLLLRDSSNFKIRIHAAAALAVPSSRLDYGSSFADVVQGLEHVLETLGSDQVTAPSSFKYRDALEKQLTSSTLHVLSLVSCTDHEPLKDFIIKKAPFLEDWLCSLVSSLENNSKPGVEAASAKSDRDGSSSIQKREMLQRSVRSLADVFAFCKKHEIAKRFEKLIDSLSY</sequence>
<evidence type="ECO:0000313" key="3">
    <source>
        <dbReference type="EMBL" id="PIA35014.1"/>
    </source>
</evidence>
<keyword evidence="4" id="KW-1185">Reference proteome</keyword>
<name>A0A2G5CUP8_AQUCA</name>
<dbReference type="InterPro" id="IPR025283">
    <property type="entry name" value="DUF4042"/>
</dbReference>
<evidence type="ECO:0000313" key="4">
    <source>
        <dbReference type="Proteomes" id="UP000230069"/>
    </source>
</evidence>
<dbReference type="Proteomes" id="UP000230069">
    <property type="component" value="Unassembled WGS sequence"/>
</dbReference>
<feature type="region of interest" description="Disordered" evidence="1">
    <location>
        <begin position="390"/>
        <end position="409"/>
    </location>
</feature>
<evidence type="ECO:0000256" key="1">
    <source>
        <dbReference type="SAM" id="MobiDB-lite"/>
    </source>
</evidence>
<protein>
    <recommendedName>
        <fullName evidence="2">DUF4042 domain-containing protein</fullName>
    </recommendedName>
</protein>
<reference evidence="3 4" key="1">
    <citation type="submission" date="2017-09" db="EMBL/GenBank/DDBJ databases">
        <title>WGS assembly of Aquilegia coerulea Goldsmith.</title>
        <authorList>
            <person name="Hodges S."/>
            <person name="Kramer E."/>
            <person name="Nordborg M."/>
            <person name="Tomkins J."/>
            <person name="Borevitz J."/>
            <person name="Derieg N."/>
            <person name="Yan J."/>
            <person name="Mihaltcheva S."/>
            <person name="Hayes R.D."/>
            <person name="Rokhsar D."/>
        </authorList>
    </citation>
    <scope>NUCLEOTIDE SEQUENCE [LARGE SCALE GENOMIC DNA]</scope>
    <source>
        <strain evidence="4">cv. Goldsmith</strain>
    </source>
</reference>